<dbReference type="Gene3D" id="3.30.420.10">
    <property type="entry name" value="Ribonuclease H-like superfamily/Ribonuclease H"/>
    <property type="match status" value="1"/>
</dbReference>
<dbReference type="GO" id="GO:0042575">
    <property type="term" value="C:DNA polymerase complex"/>
    <property type="evidence" value="ECO:0007669"/>
    <property type="project" value="UniProtKB-ARBA"/>
</dbReference>
<dbReference type="InterPro" id="IPR040676">
    <property type="entry name" value="DUF5641"/>
</dbReference>
<comment type="caution">
    <text evidence="2">The sequence shown here is derived from an EMBL/GenBank/DDBJ whole genome shotgun (WGS) entry which is preliminary data.</text>
</comment>
<dbReference type="Pfam" id="PF18701">
    <property type="entry name" value="DUF5641"/>
    <property type="match status" value="1"/>
</dbReference>
<proteinExistence type="predicted"/>
<feature type="domain" description="Integrase catalytic" evidence="1">
    <location>
        <begin position="856"/>
        <end position="1057"/>
    </location>
</feature>
<dbReference type="Proteomes" id="UP000887013">
    <property type="component" value="Unassembled WGS sequence"/>
</dbReference>
<name>A0A8X6U196_NEPPI</name>
<dbReference type="PROSITE" id="PS50994">
    <property type="entry name" value="INTEGRASE"/>
    <property type="match status" value="1"/>
</dbReference>
<sequence>MSLFLSKRLADKLNLKKQKRSIVVSGLNQSSSVVNRIVKTKISNVSGSFEKEIELLVVPEITDHLPSRQFDINTLELGNFKLADMSFNKPGEVDILLGAQIFYELLRTGQIRFPDSEIAFQNTVFGYVWNTGSVPIENKTTFHCGLIIEDLDANLRKFWEIEEVEGDKLPDEESLICEDHFMKTHFRKDNGTYVVKMPFKIEPPCLGESKHIAIKRFNSLWKRLEGDPEYLQLYREFLTEYENLGHMQTTSETPKYFMPHHGVFRPESCATKLRVVFNASEATSSGQSLNDNLYSGSVVQDDLFAILLRFRKHSVVFTADIKKDLLTVTYGTKGAPYLATRVLQQLCWDEQNRYPLAAAAGKDFYVDDILSGTEDLSSAIELQDQLILLLKSAGMELHKWSSNNPSLLHKVPTSDREYNFDNPNSTTLKTLGLQFDPKKDTFCFSVQKIVSPATKRTMLSDISRLFDPLGLLGPLIITAKIFLQKLWILKIDWDDEVPLHLSREWEKFSSELSQLKNLTVERHVLTSKALKVDLIGFGDASKDAYGCVVYIRSVSSYGDIKVSLLCSKSRVAPIKEISIPRLELCAAELLSKLIVKVISSLQLEFHEIHLYSDSTVVLAWIKTPPSSLKVFVANRVSKIQENTKDFHWHYVKTAENPADLISRGIFPSKIQQLDIWWNGPSFLSSSSWPHFKDNPDVSDDEYLPENLKGAVKTTGPLNAKELNAAEAFLIKGVQTQTFTKDINSLQNQHCVPPGSKLKTLNPFLDSKGLLRVGGRLGNSNLSFNKKHQIILPKGHRLTLIIIEHFHKKYLHIGASSLLYLVREKIWPLNGRNSCRKIVHQCIICFKVQPTVSTQIMGHLPKERVSPDFAFNCAGADFCGPFYIKSKAQRKGGLQKVYICIFVCFCFKAVHIEIVSDLSSNSFIAALKRFMARRGKCARLFSGNGRNFVGANKEIKRLHEMVKKPDEKLAGYLAAEGIEWRFIPPRSPHFGGLWEAAIKSFKYHLKRVVKGINLTYEEFLTVIVQIEGILNSRPLCPLSANEDDFEVLTPAHFLVNRSLTSLTEPNLTNFKESHLKKWQNITRLVQCMWKFWHRHYLSQLQQRSKWMFEKNSVKLGDLVLLIEDNLPCYKWAMGRIIKIYFGDDKKIVLLKLKRSLVLVKEPFQKFVYCLWNIINV</sequence>
<organism evidence="2 3">
    <name type="scientific">Nephila pilipes</name>
    <name type="common">Giant wood spider</name>
    <name type="synonym">Nephila maculata</name>
    <dbReference type="NCBI Taxonomy" id="299642"/>
    <lineage>
        <taxon>Eukaryota</taxon>
        <taxon>Metazoa</taxon>
        <taxon>Ecdysozoa</taxon>
        <taxon>Arthropoda</taxon>
        <taxon>Chelicerata</taxon>
        <taxon>Arachnida</taxon>
        <taxon>Araneae</taxon>
        <taxon>Araneomorphae</taxon>
        <taxon>Entelegynae</taxon>
        <taxon>Araneoidea</taxon>
        <taxon>Nephilidae</taxon>
        <taxon>Nephila</taxon>
    </lineage>
</organism>
<keyword evidence="3" id="KW-1185">Reference proteome</keyword>
<dbReference type="GO" id="GO:0015074">
    <property type="term" value="P:DNA integration"/>
    <property type="evidence" value="ECO:0007669"/>
    <property type="project" value="InterPro"/>
</dbReference>
<reference evidence="2" key="1">
    <citation type="submission" date="2020-08" db="EMBL/GenBank/DDBJ databases">
        <title>Multicomponent nature underlies the extraordinary mechanical properties of spider dragline silk.</title>
        <authorList>
            <person name="Kono N."/>
            <person name="Nakamura H."/>
            <person name="Mori M."/>
            <person name="Yoshida Y."/>
            <person name="Ohtoshi R."/>
            <person name="Malay A.D."/>
            <person name="Moran D.A.P."/>
            <person name="Tomita M."/>
            <person name="Numata K."/>
            <person name="Arakawa K."/>
        </authorList>
    </citation>
    <scope>NUCLEOTIDE SEQUENCE</scope>
</reference>
<dbReference type="Pfam" id="PF05380">
    <property type="entry name" value="Peptidase_A17"/>
    <property type="match status" value="1"/>
</dbReference>
<dbReference type="InterPro" id="IPR036397">
    <property type="entry name" value="RNaseH_sf"/>
</dbReference>
<dbReference type="SUPFAM" id="SSF53098">
    <property type="entry name" value="Ribonuclease H-like"/>
    <property type="match status" value="1"/>
</dbReference>
<gene>
    <name evidence="2" type="primary">AVEN_13813_1</name>
    <name evidence="2" type="ORF">NPIL_492581</name>
</gene>
<dbReference type="InterPro" id="IPR012337">
    <property type="entry name" value="RNaseH-like_sf"/>
</dbReference>
<evidence type="ECO:0000259" key="1">
    <source>
        <dbReference type="PROSITE" id="PS50994"/>
    </source>
</evidence>
<accession>A0A8X6U196</accession>
<dbReference type="GO" id="GO:0003676">
    <property type="term" value="F:nucleic acid binding"/>
    <property type="evidence" value="ECO:0007669"/>
    <property type="project" value="InterPro"/>
</dbReference>
<dbReference type="InterPro" id="IPR043502">
    <property type="entry name" value="DNA/RNA_pol_sf"/>
</dbReference>
<dbReference type="InterPro" id="IPR001584">
    <property type="entry name" value="Integrase_cat-core"/>
</dbReference>
<dbReference type="SUPFAM" id="SSF56672">
    <property type="entry name" value="DNA/RNA polymerases"/>
    <property type="match status" value="1"/>
</dbReference>
<evidence type="ECO:0000313" key="3">
    <source>
        <dbReference type="Proteomes" id="UP000887013"/>
    </source>
</evidence>
<dbReference type="EMBL" id="BMAW01070053">
    <property type="protein sequence ID" value="GFT71578.1"/>
    <property type="molecule type" value="Genomic_DNA"/>
</dbReference>
<dbReference type="GO" id="GO:0071897">
    <property type="term" value="P:DNA biosynthetic process"/>
    <property type="evidence" value="ECO:0007669"/>
    <property type="project" value="UniProtKB-ARBA"/>
</dbReference>
<dbReference type="InterPro" id="IPR008042">
    <property type="entry name" value="Retrotrans_Pao"/>
</dbReference>
<dbReference type="PANTHER" id="PTHR47331">
    <property type="entry name" value="PHD-TYPE DOMAIN-CONTAINING PROTEIN"/>
    <property type="match status" value="1"/>
</dbReference>
<evidence type="ECO:0000313" key="2">
    <source>
        <dbReference type="EMBL" id="GFT71578.1"/>
    </source>
</evidence>
<dbReference type="PANTHER" id="PTHR47331:SF5">
    <property type="entry name" value="RIBONUCLEASE H"/>
    <property type="match status" value="1"/>
</dbReference>
<dbReference type="AlphaFoldDB" id="A0A8X6U196"/>
<protein>
    <submittedName>
        <fullName evidence="2">Integrase catalytic domain-containing protein</fullName>
    </submittedName>
</protein>
<dbReference type="OrthoDB" id="6435317at2759"/>